<dbReference type="SMART" id="SM00028">
    <property type="entry name" value="TPR"/>
    <property type="match status" value="2"/>
</dbReference>
<keyword evidence="3" id="KW-1133">Transmembrane helix</keyword>
<accession>A0A3B1DGE0</accession>
<sequence>MFPAKKIQLPFLFLLSFIIWTFYFWGFLSNKLGLVLDARPYYEHFKFFIDSISRGIYPFWDPSRQTGVPVEFFLRRIGSFNPFYFLISLLTKLGIRFLFSYMIFLGFYYLLGMMGFYCLAKKFFNNTFVAFTAYLLLTFSSMGTLLFKSFLILEFTPMVWFFYFLFSFTQKPQRYALLGMTFTLMIIATTYVPFYFITIFMVFLIFFFGIYHRAIPNIFRSYSQFFKSHKIVSCICFTAFLLSFIPPILFFQEAARGDLVMPARHKEVNSTNVLEVSKQTYMDGGIMVTTMPGEMLFDLRQFRLGQFYVPFFVFIILLLGIVVPLNKRLALLWLWGLFMLFLGLYQATPLYGFLYEHIFFLKYMRNFQFFLWLILLPVGILIAAEHLRLFLSMDFRGFKTKYIPFILIIIIHISGGLFLFLNHGTLISSWILLGLSFIFLNVITRKKKIDSFFYLFFVLLIVAIQPLEVYHYLGKNAEKSPGDYRYSDPYLGFHIQRTEIKKIQLEEGRPRKEGKIWYGVKDFHNLLKTYDQDYLNNYIGRKLVVYDQVPKNFWDKGLDFFSEDEIQLIAFDVNDLKLKVNFPTKKFLVYQDSFYPGWKAFIDGERIEVHKANRAFKGVWIPSGKHMLHFHYGPWWRYILNYILIFFVFPGVLIYMLWMIVAASLCVCPKNDNMSAGPLAAGTPTKFIPTAIIFYLILCITAGVIINVDRIKAGLNIRELNQITPSSFSYLFELEKDSSKADPKKIKPFAYFFAKVDTYLPERADAKGMIAFCYYYLGKHGKAIAVYNKAAEENPEVFWFHYNAGLIYYQHKQYDQAKEKFQKALNTNPQNTLEFITNSKNLYALILSKSPQYSRIPSQTLQSAIQHAQKILQNKSVRKGSICLF</sequence>
<name>A0A3B1DGE0_9ZZZZ</name>
<dbReference type="PROSITE" id="PS50005">
    <property type="entry name" value="TPR"/>
    <property type="match status" value="2"/>
</dbReference>
<feature type="transmembrane region" description="Helical" evidence="3">
    <location>
        <begin position="175"/>
        <end position="194"/>
    </location>
</feature>
<dbReference type="InterPro" id="IPR051685">
    <property type="entry name" value="Ycf3/AcsC/BcsC/TPR_MFPF"/>
</dbReference>
<reference evidence="4" key="1">
    <citation type="submission" date="2018-06" db="EMBL/GenBank/DDBJ databases">
        <authorList>
            <person name="Zhirakovskaya E."/>
        </authorList>
    </citation>
    <scope>NUCLEOTIDE SEQUENCE</scope>
</reference>
<keyword evidence="2" id="KW-0802">TPR repeat</keyword>
<evidence type="ECO:0000256" key="3">
    <source>
        <dbReference type="SAM" id="Phobius"/>
    </source>
</evidence>
<feature type="transmembrane region" description="Helical" evidence="3">
    <location>
        <begin position="123"/>
        <end position="143"/>
    </location>
</feature>
<dbReference type="PANTHER" id="PTHR44943:SF8">
    <property type="entry name" value="TPR REPEAT-CONTAINING PROTEIN MJ0263"/>
    <property type="match status" value="1"/>
</dbReference>
<keyword evidence="3" id="KW-0812">Transmembrane</keyword>
<dbReference type="InterPro" id="IPR019734">
    <property type="entry name" value="TPR_rpt"/>
</dbReference>
<feature type="transmembrane region" description="Helical" evidence="3">
    <location>
        <begin position="332"/>
        <end position="354"/>
    </location>
</feature>
<gene>
    <name evidence="4" type="ORF">MNBD_UNCLBAC01-2107</name>
</gene>
<feature type="transmembrane region" description="Helical" evidence="3">
    <location>
        <begin position="402"/>
        <end position="421"/>
    </location>
</feature>
<dbReference type="InterPro" id="IPR011990">
    <property type="entry name" value="TPR-like_helical_dom_sf"/>
</dbReference>
<feature type="transmembrane region" description="Helical" evidence="3">
    <location>
        <begin position="83"/>
        <end position="111"/>
    </location>
</feature>
<dbReference type="SUPFAM" id="SSF48452">
    <property type="entry name" value="TPR-like"/>
    <property type="match status" value="1"/>
</dbReference>
<feature type="transmembrane region" description="Helical" evidence="3">
    <location>
        <begin position="427"/>
        <end position="444"/>
    </location>
</feature>
<dbReference type="PROSITE" id="PS50293">
    <property type="entry name" value="TPR_REGION"/>
    <property type="match status" value="1"/>
</dbReference>
<feature type="transmembrane region" description="Helical" evidence="3">
    <location>
        <begin position="369"/>
        <end position="390"/>
    </location>
</feature>
<keyword evidence="3" id="KW-0472">Membrane</keyword>
<feature type="transmembrane region" description="Helical" evidence="3">
    <location>
        <begin position="687"/>
        <end position="708"/>
    </location>
</feature>
<feature type="transmembrane region" description="Helical" evidence="3">
    <location>
        <begin position="7"/>
        <end position="28"/>
    </location>
</feature>
<proteinExistence type="predicted"/>
<dbReference type="AlphaFoldDB" id="A0A3B1DGE0"/>
<dbReference type="Pfam" id="PF13414">
    <property type="entry name" value="TPR_11"/>
    <property type="match status" value="1"/>
</dbReference>
<organism evidence="4">
    <name type="scientific">hydrothermal vent metagenome</name>
    <dbReference type="NCBI Taxonomy" id="652676"/>
    <lineage>
        <taxon>unclassified sequences</taxon>
        <taxon>metagenomes</taxon>
        <taxon>ecological metagenomes</taxon>
    </lineage>
</organism>
<evidence type="ECO:0000256" key="1">
    <source>
        <dbReference type="ARBA" id="ARBA00022737"/>
    </source>
</evidence>
<evidence type="ECO:0000313" key="4">
    <source>
        <dbReference type="EMBL" id="VAX35114.1"/>
    </source>
</evidence>
<protein>
    <submittedName>
        <fullName evidence="4">Uncharacterized protein</fullName>
    </submittedName>
</protein>
<keyword evidence="1" id="KW-0677">Repeat</keyword>
<evidence type="ECO:0000256" key="2">
    <source>
        <dbReference type="ARBA" id="ARBA00022803"/>
    </source>
</evidence>
<dbReference type="Gene3D" id="1.25.40.10">
    <property type="entry name" value="Tetratricopeptide repeat domain"/>
    <property type="match status" value="1"/>
</dbReference>
<dbReference type="PANTHER" id="PTHR44943">
    <property type="entry name" value="CELLULOSE SYNTHASE OPERON PROTEIN C"/>
    <property type="match status" value="1"/>
</dbReference>
<feature type="transmembrane region" description="Helical" evidence="3">
    <location>
        <begin position="200"/>
        <end position="219"/>
    </location>
</feature>
<feature type="transmembrane region" description="Helical" evidence="3">
    <location>
        <begin position="307"/>
        <end position="325"/>
    </location>
</feature>
<feature type="transmembrane region" description="Helical" evidence="3">
    <location>
        <begin position="451"/>
        <end position="473"/>
    </location>
</feature>
<feature type="transmembrane region" description="Helical" evidence="3">
    <location>
        <begin position="231"/>
        <end position="251"/>
    </location>
</feature>
<feature type="transmembrane region" description="Helical" evidence="3">
    <location>
        <begin position="149"/>
        <end position="168"/>
    </location>
</feature>
<dbReference type="EMBL" id="UOGJ01000030">
    <property type="protein sequence ID" value="VAX35114.1"/>
    <property type="molecule type" value="Genomic_DNA"/>
</dbReference>
<feature type="transmembrane region" description="Helical" evidence="3">
    <location>
        <begin position="639"/>
        <end position="667"/>
    </location>
</feature>